<evidence type="ECO:0000313" key="2">
    <source>
        <dbReference type="EMBL" id="BAY16158.1"/>
    </source>
</evidence>
<dbReference type="Proteomes" id="UP000218287">
    <property type="component" value="Chromosome"/>
</dbReference>
<evidence type="ECO:0000256" key="1">
    <source>
        <dbReference type="SAM" id="Phobius"/>
    </source>
</evidence>
<name>A0A1Z4GFP8_9CYAN</name>
<keyword evidence="1" id="KW-0472">Membrane</keyword>
<organism evidence="2 3">
    <name type="scientific">Anabaenopsis circularis NIES-21</name>
    <dbReference type="NCBI Taxonomy" id="1085406"/>
    <lineage>
        <taxon>Bacteria</taxon>
        <taxon>Bacillati</taxon>
        <taxon>Cyanobacteriota</taxon>
        <taxon>Cyanophyceae</taxon>
        <taxon>Nostocales</taxon>
        <taxon>Nodulariaceae</taxon>
        <taxon>Anabaenopsis</taxon>
    </lineage>
</organism>
<feature type="transmembrane region" description="Helical" evidence="1">
    <location>
        <begin position="12"/>
        <end position="29"/>
    </location>
</feature>
<reference evidence="2 3" key="1">
    <citation type="submission" date="2017-06" db="EMBL/GenBank/DDBJ databases">
        <title>Genome sequencing of cyanobaciteial culture collection at National Institute for Environmental Studies (NIES).</title>
        <authorList>
            <person name="Hirose Y."/>
            <person name="Shimura Y."/>
            <person name="Fujisawa T."/>
            <person name="Nakamura Y."/>
            <person name="Kawachi M."/>
        </authorList>
    </citation>
    <scope>NUCLEOTIDE SEQUENCE [LARGE SCALE GENOMIC DNA]</scope>
    <source>
        <strain evidence="2 3">NIES-21</strain>
    </source>
</reference>
<keyword evidence="1" id="KW-1133">Transmembrane helix</keyword>
<sequence length="192" mass="21189">MQRSHLAKATMIVFLSLGSLGIVGGSFLIRKASSSTTDAKIITNTSRYSEIRNQLWASPAEIQHFPREISANTKDVRIAYSPGVAQASSFLQVREKQSPAQIQTLLTKYRKLAKRQYQGGDTNVHANLPNGIPTTFFYTGDTGGESFPPSYEILVLNAKDRGTPGFKWNHGDSYGVAIDSTAAEIVYWAEKW</sequence>
<gene>
    <name evidence="2" type="ORF">NIES21_19810</name>
</gene>
<protein>
    <submittedName>
        <fullName evidence="2">Uncharacterized protein</fullName>
    </submittedName>
</protein>
<keyword evidence="3" id="KW-1185">Reference proteome</keyword>
<evidence type="ECO:0000313" key="3">
    <source>
        <dbReference type="Proteomes" id="UP000218287"/>
    </source>
</evidence>
<accession>A0A1Z4GFP8</accession>
<dbReference type="AlphaFoldDB" id="A0A1Z4GFP8"/>
<keyword evidence="1" id="KW-0812">Transmembrane</keyword>
<dbReference type="EMBL" id="AP018174">
    <property type="protein sequence ID" value="BAY16158.1"/>
    <property type="molecule type" value="Genomic_DNA"/>
</dbReference>
<proteinExistence type="predicted"/>